<proteinExistence type="predicted"/>
<dbReference type="AlphaFoldDB" id="A0A197KAK6"/>
<dbReference type="InterPro" id="IPR000182">
    <property type="entry name" value="GNAT_dom"/>
</dbReference>
<dbReference type="GO" id="GO:0016747">
    <property type="term" value="F:acyltransferase activity, transferring groups other than amino-acyl groups"/>
    <property type="evidence" value="ECO:0007669"/>
    <property type="project" value="InterPro"/>
</dbReference>
<dbReference type="InterPro" id="IPR051531">
    <property type="entry name" value="N-acetyltransferase"/>
</dbReference>
<keyword evidence="4" id="KW-1185">Reference proteome</keyword>
<dbReference type="InterPro" id="IPR016181">
    <property type="entry name" value="Acyl_CoA_acyltransferase"/>
</dbReference>
<evidence type="ECO:0000259" key="2">
    <source>
        <dbReference type="PROSITE" id="PS51186"/>
    </source>
</evidence>
<dbReference type="Pfam" id="PF13302">
    <property type="entry name" value="Acetyltransf_3"/>
    <property type="match status" value="1"/>
</dbReference>
<keyword evidence="3" id="KW-0808">Transferase</keyword>
<dbReference type="OrthoDB" id="64477at2759"/>
<protein>
    <submittedName>
        <fullName evidence="3">Acyl-CoA N-acyltransferase</fullName>
    </submittedName>
</protein>
<accession>A0A197KAK6</accession>
<dbReference type="Proteomes" id="UP000078512">
    <property type="component" value="Unassembled WGS sequence"/>
</dbReference>
<evidence type="ECO:0000256" key="1">
    <source>
        <dbReference type="SAM" id="MobiDB-lite"/>
    </source>
</evidence>
<evidence type="ECO:0000313" key="3">
    <source>
        <dbReference type="EMBL" id="OAQ33721.1"/>
    </source>
</evidence>
<sequence>MSKSLAELQPTITTARLSLDPPSPQDDPSMRAMFSDIPTMAFLRFKTKEENGGWTIPEIVARREGHSKQIEDRSGSCFYIHDKATGELAGVMGANTINRVDRNAHVGIILWKKYWSGGYGTEALYELMRGLFEDDKLHKIAYETTEKNDGMRGFLEKACGIPLTYINKDELMCTATHKWVSFYVYVIFEEDWPRIKVALLERIRAGAAKYANKA</sequence>
<gene>
    <name evidence="3" type="ORF">K457DRAFT_134071</name>
</gene>
<dbReference type="PANTHER" id="PTHR43792:SF1">
    <property type="entry name" value="N-ACETYLTRANSFERASE DOMAIN-CONTAINING PROTEIN"/>
    <property type="match status" value="1"/>
</dbReference>
<dbReference type="STRING" id="1314771.A0A197KAK6"/>
<feature type="domain" description="N-acetyltransferase" evidence="2">
    <location>
        <begin position="28"/>
        <end position="185"/>
    </location>
</feature>
<dbReference type="SUPFAM" id="SSF55729">
    <property type="entry name" value="Acyl-CoA N-acyltransferases (Nat)"/>
    <property type="match status" value="1"/>
</dbReference>
<organism evidence="3 4">
    <name type="scientific">Linnemannia elongata AG-77</name>
    <dbReference type="NCBI Taxonomy" id="1314771"/>
    <lineage>
        <taxon>Eukaryota</taxon>
        <taxon>Fungi</taxon>
        <taxon>Fungi incertae sedis</taxon>
        <taxon>Mucoromycota</taxon>
        <taxon>Mortierellomycotina</taxon>
        <taxon>Mortierellomycetes</taxon>
        <taxon>Mortierellales</taxon>
        <taxon>Mortierellaceae</taxon>
        <taxon>Linnemannia</taxon>
    </lineage>
</organism>
<name>A0A197KAK6_9FUNG</name>
<feature type="region of interest" description="Disordered" evidence="1">
    <location>
        <begin position="1"/>
        <end position="29"/>
    </location>
</feature>
<reference evidence="3 4" key="1">
    <citation type="submission" date="2016-05" db="EMBL/GenBank/DDBJ databases">
        <title>Genome sequencing reveals origins of a unique bacterial endosymbiosis in the earliest lineages of terrestrial Fungi.</title>
        <authorList>
            <consortium name="DOE Joint Genome Institute"/>
            <person name="Uehling J."/>
            <person name="Gryganskyi A."/>
            <person name="Hameed K."/>
            <person name="Tschaplinski T."/>
            <person name="Misztal P."/>
            <person name="Wu S."/>
            <person name="Desiro A."/>
            <person name="Vande Pol N."/>
            <person name="Du Z.-Y."/>
            <person name="Zienkiewicz A."/>
            <person name="Zienkiewicz K."/>
            <person name="Morin E."/>
            <person name="Tisserant E."/>
            <person name="Splivallo R."/>
            <person name="Hainaut M."/>
            <person name="Henrissat B."/>
            <person name="Ohm R."/>
            <person name="Kuo A."/>
            <person name="Yan J."/>
            <person name="Lipzen A."/>
            <person name="Nolan M."/>
            <person name="Labutti K."/>
            <person name="Barry K."/>
            <person name="Goldstein A."/>
            <person name="Labbe J."/>
            <person name="Schadt C."/>
            <person name="Tuskan G."/>
            <person name="Grigoriev I."/>
            <person name="Martin F."/>
            <person name="Vilgalys R."/>
            <person name="Bonito G."/>
        </authorList>
    </citation>
    <scope>NUCLEOTIDE SEQUENCE [LARGE SCALE GENOMIC DNA]</scope>
    <source>
        <strain evidence="3 4">AG-77</strain>
    </source>
</reference>
<dbReference type="PROSITE" id="PS51186">
    <property type="entry name" value="GNAT"/>
    <property type="match status" value="1"/>
</dbReference>
<evidence type="ECO:0000313" key="4">
    <source>
        <dbReference type="Proteomes" id="UP000078512"/>
    </source>
</evidence>
<dbReference type="Gene3D" id="3.40.630.30">
    <property type="match status" value="1"/>
</dbReference>
<dbReference type="EMBL" id="KV442020">
    <property type="protein sequence ID" value="OAQ33721.1"/>
    <property type="molecule type" value="Genomic_DNA"/>
</dbReference>
<dbReference type="PANTHER" id="PTHR43792">
    <property type="entry name" value="GNAT FAMILY, PUTATIVE (AFU_ORTHOLOGUE AFUA_3G00765)-RELATED-RELATED"/>
    <property type="match status" value="1"/>
</dbReference>
<keyword evidence="3" id="KW-0012">Acyltransferase</keyword>